<proteinExistence type="predicted"/>
<dbReference type="AlphaFoldDB" id="A0A833W8K8"/>
<dbReference type="EMBL" id="WSZM01000404">
    <property type="protein sequence ID" value="KAF4033828.1"/>
    <property type="molecule type" value="Genomic_DNA"/>
</dbReference>
<dbReference type="Proteomes" id="UP000602510">
    <property type="component" value="Unassembled WGS sequence"/>
</dbReference>
<protein>
    <submittedName>
        <fullName evidence="1">Putative retrovirus-related Pol polyprotein from transposon TNT 1-94</fullName>
    </submittedName>
</protein>
<gene>
    <name evidence="1" type="ORF">GN244_ATG14241</name>
</gene>
<comment type="caution">
    <text evidence="1">The sequence shown here is derived from an EMBL/GenBank/DDBJ whole genome shotgun (WGS) entry which is preliminary data.</text>
</comment>
<sequence length="65" mass="7649">MLPVFHVLETLLWLNLLNSRTKHIDVRHHYIRERIELHQIDVKRVPGSENVVDAFTKPHSSKGKV</sequence>
<evidence type="ECO:0000313" key="2">
    <source>
        <dbReference type="Proteomes" id="UP000602510"/>
    </source>
</evidence>
<accession>A0A833W8K8</accession>
<organism evidence="1 2">
    <name type="scientific">Phytophthora infestans</name>
    <name type="common">Potato late blight agent</name>
    <name type="synonym">Botrytis infestans</name>
    <dbReference type="NCBI Taxonomy" id="4787"/>
    <lineage>
        <taxon>Eukaryota</taxon>
        <taxon>Sar</taxon>
        <taxon>Stramenopiles</taxon>
        <taxon>Oomycota</taxon>
        <taxon>Peronosporomycetes</taxon>
        <taxon>Peronosporales</taxon>
        <taxon>Peronosporaceae</taxon>
        <taxon>Phytophthora</taxon>
    </lineage>
</organism>
<keyword evidence="2" id="KW-1185">Reference proteome</keyword>
<evidence type="ECO:0000313" key="1">
    <source>
        <dbReference type="EMBL" id="KAF4033828.1"/>
    </source>
</evidence>
<reference evidence="1" key="1">
    <citation type="submission" date="2020-04" db="EMBL/GenBank/DDBJ databases">
        <title>Hybrid Assembly of Korean Phytophthora infestans isolates.</title>
        <authorList>
            <person name="Prokchorchik M."/>
            <person name="Lee Y."/>
            <person name="Seo J."/>
            <person name="Cho J.-H."/>
            <person name="Park Y.-E."/>
            <person name="Jang D.-C."/>
            <person name="Im J.-S."/>
            <person name="Choi J.-G."/>
            <person name="Park H.-J."/>
            <person name="Lee G.-B."/>
            <person name="Lee Y.-G."/>
            <person name="Hong S.-Y."/>
            <person name="Cho K."/>
            <person name="Sohn K.H."/>
        </authorList>
    </citation>
    <scope>NUCLEOTIDE SEQUENCE</scope>
    <source>
        <strain evidence="1">KR_1_A1</strain>
    </source>
</reference>
<name>A0A833W8K8_PHYIN</name>